<dbReference type="InterPro" id="IPR051631">
    <property type="entry name" value="Ankyrin-KH/SAM_domain"/>
</dbReference>
<dbReference type="Gene3D" id="1.10.510.10">
    <property type="entry name" value="Transferase(Phosphotransferase) domain 1"/>
    <property type="match status" value="1"/>
</dbReference>
<feature type="repeat" description="ANK" evidence="3">
    <location>
        <begin position="587"/>
        <end position="619"/>
    </location>
</feature>
<dbReference type="GO" id="GO:0004672">
    <property type="term" value="F:protein kinase activity"/>
    <property type="evidence" value="ECO:0007669"/>
    <property type="project" value="InterPro"/>
</dbReference>
<feature type="repeat" description="ANK" evidence="3">
    <location>
        <begin position="552"/>
        <end position="586"/>
    </location>
</feature>
<organism evidence="6 7">
    <name type="scientific">Synaphobranchus kaupii</name>
    <name type="common">Kaup's arrowtooth eel</name>
    <dbReference type="NCBI Taxonomy" id="118154"/>
    <lineage>
        <taxon>Eukaryota</taxon>
        <taxon>Metazoa</taxon>
        <taxon>Chordata</taxon>
        <taxon>Craniata</taxon>
        <taxon>Vertebrata</taxon>
        <taxon>Euteleostomi</taxon>
        <taxon>Actinopterygii</taxon>
        <taxon>Neopterygii</taxon>
        <taxon>Teleostei</taxon>
        <taxon>Anguilliformes</taxon>
        <taxon>Synaphobranchidae</taxon>
        <taxon>Synaphobranchus</taxon>
    </lineage>
</organism>
<protein>
    <recommendedName>
        <fullName evidence="5">Protein kinase domain-containing protein</fullName>
    </recommendedName>
</protein>
<evidence type="ECO:0000256" key="2">
    <source>
        <dbReference type="ARBA" id="ARBA00023043"/>
    </source>
</evidence>
<evidence type="ECO:0000259" key="5">
    <source>
        <dbReference type="PROSITE" id="PS50011"/>
    </source>
</evidence>
<sequence>MDRVDDGGPEKSRLFQKDDFEADWLKVGERTFGRVYKVKLKLWREVCAVKRFCTTVSPTSSYRGVIEEVSRMSKIKFKYIVSVYGACSDPPAVVMEYMDSGSLEGLLSTHELMWPKKFLMIHEVTMGMNFLHSMSPPLLHLNLKPANVLLDHHLHVKEFSNSTEFIEHLTMRGNLSYIPPETFTHNSNPPGPKFDVYSFAIVMWEILTQKNAFPGANMMTVLIKVSSGKRPSVENIPDDKPQESEALIEIMQHCWQQEPSDRPPFSASRAHKLKKKNPRTTMNPDSGEGVPQKSIHFLSKKDFSNFRQSLKREDVLEVYEEDYTLLHHAVASGDSEAVGLVLQLGAAVDSQNANGYTPLIIGVLHQLHDICALLVRRGADVNLSDTDRWTALHFAAQNGNERIGRLLLDHGAGADAKEKDGWTPLHLAAQNGHESVVRILLPRTAASDHQEKDGRTALHLASSHGHLAIAKLLLSKGADPNRAEHGGCHALHLAAEEGHFRVARLLLESGAGADLVDHRTYSALHWAALKGHAGICRLLLTRGADPDPRTHQGWTPLHLVALKGHAALEVVSVLLTVGADPSLAEDRGWTPLHLASNAGCFPSVLQLIARGAQVNAQNASQSTPLHLAAANGTVAIVEALLLNEARPGMKDASGFTARELARKRRKREVVQVLDRKCS</sequence>
<evidence type="ECO:0000256" key="1">
    <source>
        <dbReference type="ARBA" id="ARBA00022737"/>
    </source>
</evidence>
<name>A0A9Q1J3G9_SYNKA</name>
<feature type="repeat" description="ANK" evidence="3">
    <location>
        <begin position="354"/>
        <end position="386"/>
    </location>
</feature>
<feature type="domain" description="Protein kinase" evidence="5">
    <location>
        <begin position="21"/>
        <end position="274"/>
    </location>
</feature>
<dbReference type="PANTHER" id="PTHR23206:SF7">
    <property type="entry name" value="PROTEIN KINASE DOMAIN-CONTAINING PROTEIN"/>
    <property type="match status" value="1"/>
</dbReference>
<dbReference type="EMBL" id="JAINUF010000003">
    <property type="protein sequence ID" value="KAJ8368250.1"/>
    <property type="molecule type" value="Genomic_DNA"/>
</dbReference>
<feature type="repeat" description="ANK" evidence="3">
    <location>
        <begin position="387"/>
        <end position="419"/>
    </location>
</feature>
<dbReference type="InterPro" id="IPR002110">
    <property type="entry name" value="Ankyrin_rpt"/>
</dbReference>
<dbReference type="Pfam" id="PF12796">
    <property type="entry name" value="Ank_2"/>
    <property type="match status" value="3"/>
</dbReference>
<feature type="repeat" description="ANK" evidence="3">
    <location>
        <begin position="453"/>
        <end position="485"/>
    </location>
</feature>
<keyword evidence="7" id="KW-1185">Reference proteome</keyword>
<evidence type="ECO:0000256" key="4">
    <source>
        <dbReference type="SAM" id="MobiDB-lite"/>
    </source>
</evidence>
<keyword evidence="1" id="KW-0677">Repeat</keyword>
<dbReference type="SUPFAM" id="SSF56112">
    <property type="entry name" value="Protein kinase-like (PK-like)"/>
    <property type="match status" value="1"/>
</dbReference>
<dbReference type="PROSITE" id="PS50297">
    <property type="entry name" value="ANK_REP_REGION"/>
    <property type="match status" value="10"/>
</dbReference>
<dbReference type="Pfam" id="PF07714">
    <property type="entry name" value="PK_Tyr_Ser-Thr"/>
    <property type="match status" value="1"/>
</dbReference>
<feature type="repeat" description="ANK" evidence="3">
    <location>
        <begin position="620"/>
        <end position="652"/>
    </location>
</feature>
<dbReference type="InterPro" id="IPR036770">
    <property type="entry name" value="Ankyrin_rpt-contain_sf"/>
</dbReference>
<accession>A0A9Q1J3G9</accession>
<feature type="repeat" description="ANK" evidence="3">
    <location>
        <begin position="420"/>
        <end position="452"/>
    </location>
</feature>
<feature type="repeat" description="ANK" evidence="3">
    <location>
        <begin position="486"/>
        <end position="518"/>
    </location>
</feature>
<gene>
    <name evidence="6" type="ORF">SKAU_G00082780</name>
</gene>
<evidence type="ECO:0000313" key="6">
    <source>
        <dbReference type="EMBL" id="KAJ8368250.1"/>
    </source>
</evidence>
<dbReference type="GO" id="GO:0005524">
    <property type="term" value="F:ATP binding"/>
    <property type="evidence" value="ECO:0007669"/>
    <property type="project" value="InterPro"/>
</dbReference>
<dbReference type="InterPro" id="IPR000719">
    <property type="entry name" value="Prot_kinase_dom"/>
</dbReference>
<evidence type="ECO:0000256" key="3">
    <source>
        <dbReference type="PROSITE-ProRule" id="PRU00023"/>
    </source>
</evidence>
<feature type="repeat" description="ANK" evidence="3">
    <location>
        <begin position="321"/>
        <end position="353"/>
    </location>
</feature>
<dbReference type="InterPro" id="IPR011009">
    <property type="entry name" value="Kinase-like_dom_sf"/>
</dbReference>
<dbReference type="PROSITE" id="PS50088">
    <property type="entry name" value="ANK_REPEAT"/>
    <property type="match status" value="10"/>
</dbReference>
<dbReference type="Gene3D" id="1.25.40.20">
    <property type="entry name" value="Ankyrin repeat-containing domain"/>
    <property type="match status" value="4"/>
</dbReference>
<comment type="caution">
    <text evidence="6">The sequence shown here is derived from an EMBL/GenBank/DDBJ whole genome shotgun (WGS) entry which is preliminary data.</text>
</comment>
<dbReference type="AlphaFoldDB" id="A0A9Q1J3G9"/>
<dbReference type="OrthoDB" id="195446at2759"/>
<evidence type="ECO:0000313" key="7">
    <source>
        <dbReference type="Proteomes" id="UP001152622"/>
    </source>
</evidence>
<dbReference type="InterPro" id="IPR001245">
    <property type="entry name" value="Ser-Thr/Tyr_kinase_cat_dom"/>
</dbReference>
<feature type="repeat" description="ANK" evidence="3">
    <location>
        <begin position="519"/>
        <end position="551"/>
    </location>
</feature>
<dbReference type="SMART" id="SM00248">
    <property type="entry name" value="ANK"/>
    <property type="match status" value="10"/>
</dbReference>
<dbReference type="SUPFAM" id="SSF48403">
    <property type="entry name" value="Ankyrin repeat"/>
    <property type="match status" value="1"/>
</dbReference>
<dbReference type="Proteomes" id="UP001152622">
    <property type="component" value="Chromosome 3"/>
</dbReference>
<dbReference type="Pfam" id="PF00023">
    <property type="entry name" value="Ank"/>
    <property type="match status" value="2"/>
</dbReference>
<dbReference type="PANTHER" id="PTHR23206">
    <property type="entry name" value="MASK PROTEIN"/>
    <property type="match status" value="1"/>
</dbReference>
<keyword evidence="2 3" id="KW-0040">ANK repeat</keyword>
<reference evidence="6" key="1">
    <citation type="journal article" date="2023" name="Science">
        <title>Genome structures resolve the early diversification of teleost fishes.</title>
        <authorList>
            <person name="Parey E."/>
            <person name="Louis A."/>
            <person name="Montfort J."/>
            <person name="Bouchez O."/>
            <person name="Roques C."/>
            <person name="Iampietro C."/>
            <person name="Lluch J."/>
            <person name="Castinel A."/>
            <person name="Donnadieu C."/>
            <person name="Desvignes T."/>
            <person name="Floi Bucao C."/>
            <person name="Jouanno E."/>
            <person name="Wen M."/>
            <person name="Mejri S."/>
            <person name="Dirks R."/>
            <person name="Jansen H."/>
            <person name="Henkel C."/>
            <person name="Chen W.J."/>
            <person name="Zahm M."/>
            <person name="Cabau C."/>
            <person name="Klopp C."/>
            <person name="Thompson A.W."/>
            <person name="Robinson-Rechavi M."/>
            <person name="Braasch I."/>
            <person name="Lecointre G."/>
            <person name="Bobe J."/>
            <person name="Postlethwait J.H."/>
            <person name="Berthelot C."/>
            <person name="Roest Crollius H."/>
            <person name="Guiguen Y."/>
        </authorList>
    </citation>
    <scope>NUCLEOTIDE SEQUENCE</scope>
    <source>
        <strain evidence="6">WJC10195</strain>
    </source>
</reference>
<feature type="compositionally biased region" description="Basic residues" evidence="4">
    <location>
        <begin position="269"/>
        <end position="278"/>
    </location>
</feature>
<dbReference type="PROSITE" id="PS50011">
    <property type="entry name" value="PROTEIN_KINASE_DOM"/>
    <property type="match status" value="1"/>
</dbReference>
<dbReference type="PRINTS" id="PR01415">
    <property type="entry name" value="ANKYRIN"/>
</dbReference>
<feature type="region of interest" description="Disordered" evidence="4">
    <location>
        <begin position="258"/>
        <end position="291"/>
    </location>
</feature>
<proteinExistence type="predicted"/>